<dbReference type="GO" id="GO:0016985">
    <property type="term" value="F:mannan endo-1,4-beta-mannosidase activity"/>
    <property type="evidence" value="ECO:0007669"/>
    <property type="project" value="InterPro"/>
</dbReference>
<gene>
    <name evidence="6" type="ORF">EYB31_07980</name>
</gene>
<evidence type="ECO:0000259" key="5">
    <source>
        <dbReference type="PROSITE" id="PS51764"/>
    </source>
</evidence>
<dbReference type="SUPFAM" id="SSF51445">
    <property type="entry name" value="(Trans)glycosidases"/>
    <property type="match status" value="1"/>
</dbReference>
<protein>
    <submittedName>
        <fullName evidence="6">Copper amine oxidase</fullName>
    </submittedName>
</protein>
<keyword evidence="2 4" id="KW-0378">Hydrolase</keyword>
<feature type="domain" description="GH26" evidence="5">
    <location>
        <begin position="106"/>
        <end position="405"/>
    </location>
</feature>
<dbReference type="InterPro" id="IPR022790">
    <property type="entry name" value="GH26_dom"/>
</dbReference>
<accession>A0A4Q9DW10</accession>
<dbReference type="PANTHER" id="PTHR40079:SF4">
    <property type="entry name" value="GH26 DOMAIN-CONTAINING PROTEIN-RELATED"/>
    <property type="match status" value="1"/>
</dbReference>
<evidence type="ECO:0000256" key="3">
    <source>
        <dbReference type="ARBA" id="ARBA00023295"/>
    </source>
</evidence>
<organism evidence="6 7">
    <name type="scientific">Paenibacillus thalictri</name>
    <dbReference type="NCBI Taxonomy" id="2527873"/>
    <lineage>
        <taxon>Bacteria</taxon>
        <taxon>Bacillati</taxon>
        <taxon>Bacillota</taxon>
        <taxon>Bacilli</taxon>
        <taxon>Bacillales</taxon>
        <taxon>Paenibacillaceae</taxon>
        <taxon>Paenibacillus</taxon>
    </lineage>
</organism>
<dbReference type="EMBL" id="SIRE01000005">
    <property type="protein sequence ID" value="TBL80494.1"/>
    <property type="molecule type" value="Genomic_DNA"/>
</dbReference>
<evidence type="ECO:0000313" key="7">
    <source>
        <dbReference type="Proteomes" id="UP000293142"/>
    </source>
</evidence>
<dbReference type="Gene3D" id="3.20.20.80">
    <property type="entry name" value="Glycosidases"/>
    <property type="match status" value="1"/>
</dbReference>
<dbReference type="OrthoDB" id="9802773at2"/>
<sequence length="509" mass="57962">MSAPQPLVMEATAPKQDERPSVLAWWEQQLTLALEMNRKDIAADYTYRKAAYDKSVGNNDEASQLYAQSESLWRESGSEAEPPWQADAPIAGGSAEIELYASGITPLASRPPAKFEPSSGVYLGILGADRRVAFDFSKVESVYGRKHAMYLAYVGWRKYQTDTDSYFPIRNAQRAKELGASLQIGWEPRYGLEDVQDDEYVRRFAREAKASGIPVFLRYASEMNGAWVPWHGDPQQYVEKFRLIHDIMKEEAPNVAMVWSPNFLPADSLDDYYPGDEYVDWVGFSLYATPYAMEKLDLTTNQIDYFRPLYDKYAHKPIMISEGAVSHYHLKTGTDFAKWGEGQIGNMYGFLPRMFPQIKAITYFNFSKQRAAQTGMEHVYDLGENPLMDHLYQRLIQSDYYLGTMDEGNRRPSSAEDSTYSKIGELPAGLPGKRKLFAYIKLQDGRQPVFVTYTQNDKMVASSYEIPWEIDIDLSGLDPKIPLKITAYSGKMEKMAESDIPFQSTMTRQ</sequence>
<keyword evidence="7" id="KW-1185">Reference proteome</keyword>
<comment type="similarity">
    <text evidence="1 4">Belongs to the glycosyl hydrolase 26 family.</text>
</comment>
<keyword evidence="3 4" id="KW-0326">Glycosidase</keyword>
<dbReference type="InterPro" id="IPR000805">
    <property type="entry name" value="Glyco_hydro_26"/>
</dbReference>
<proteinExistence type="inferred from homology"/>
<evidence type="ECO:0000256" key="4">
    <source>
        <dbReference type="PROSITE-ProRule" id="PRU01100"/>
    </source>
</evidence>
<dbReference type="PROSITE" id="PS51764">
    <property type="entry name" value="GH26"/>
    <property type="match status" value="1"/>
</dbReference>
<evidence type="ECO:0000256" key="1">
    <source>
        <dbReference type="ARBA" id="ARBA00007754"/>
    </source>
</evidence>
<dbReference type="AlphaFoldDB" id="A0A4Q9DW10"/>
<evidence type="ECO:0000256" key="2">
    <source>
        <dbReference type="ARBA" id="ARBA00022801"/>
    </source>
</evidence>
<dbReference type="InterPro" id="IPR017853">
    <property type="entry name" value="GH"/>
</dbReference>
<feature type="active site" description="Nucleophile" evidence="4">
    <location>
        <position position="322"/>
    </location>
</feature>
<evidence type="ECO:0000313" key="6">
    <source>
        <dbReference type="EMBL" id="TBL80494.1"/>
    </source>
</evidence>
<name>A0A4Q9DW10_9BACL</name>
<feature type="active site" description="Proton donor" evidence="4">
    <location>
        <position position="222"/>
    </location>
</feature>
<dbReference type="PANTHER" id="PTHR40079">
    <property type="entry name" value="MANNAN ENDO-1,4-BETA-MANNOSIDASE E-RELATED"/>
    <property type="match status" value="1"/>
</dbReference>
<reference evidence="6 7" key="1">
    <citation type="submission" date="2019-02" db="EMBL/GenBank/DDBJ databases">
        <title>Paenibacillus sp. nov., isolated from surface-sterilized tissue of Thalictrum simplex L.</title>
        <authorList>
            <person name="Tuo L."/>
        </authorList>
    </citation>
    <scope>NUCLEOTIDE SEQUENCE [LARGE SCALE GENOMIC DNA]</scope>
    <source>
        <strain evidence="6 7">N2SHLJ1</strain>
    </source>
</reference>
<dbReference type="Pfam" id="PF02156">
    <property type="entry name" value="Glyco_hydro_26"/>
    <property type="match status" value="1"/>
</dbReference>
<comment type="caution">
    <text evidence="6">The sequence shown here is derived from an EMBL/GenBank/DDBJ whole genome shotgun (WGS) entry which is preliminary data.</text>
</comment>
<dbReference type="GO" id="GO:0006080">
    <property type="term" value="P:substituted mannan metabolic process"/>
    <property type="evidence" value="ECO:0007669"/>
    <property type="project" value="InterPro"/>
</dbReference>
<dbReference type="Proteomes" id="UP000293142">
    <property type="component" value="Unassembled WGS sequence"/>
</dbReference>